<evidence type="ECO:0000313" key="1">
    <source>
        <dbReference type="EMBL" id="AKB14023.1"/>
    </source>
</evidence>
<organism evidence="1 2">
    <name type="scientific">Methanosarcina thermophila (strain ATCC 43570 / DSM 1825 / OCM 12 / VKM B-1830 / TM-1)</name>
    <dbReference type="NCBI Taxonomy" id="523844"/>
    <lineage>
        <taxon>Archaea</taxon>
        <taxon>Methanobacteriati</taxon>
        <taxon>Methanobacteriota</taxon>
        <taxon>Stenosarchaea group</taxon>
        <taxon>Methanomicrobia</taxon>
        <taxon>Methanosarcinales</taxon>
        <taxon>Methanosarcinaceae</taxon>
        <taxon>Methanosarcina</taxon>
    </lineage>
</organism>
<dbReference type="InterPro" id="IPR002837">
    <property type="entry name" value="DUF123"/>
</dbReference>
<accession>A0A0E3NEE8</accession>
<dbReference type="Proteomes" id="UP000066529">
    <property type="component" value="Chromosome"/>
</dbReference>
<dbReference type="RefSeq" id="WP_082086840.1">
    <property type="nucleotide sequence ID" value="NZ_CP009501.1"/>
</dbReference>
<dbReference type="AlphaFoldDB" id="A0A0E3NEE8"/>
<dbReference type="EMBL" id="CP009501">
    <property type="protein sequence ID" value="AKB14023.1"/>
    <property type="molecule type" value="Genomic_DNA"/>
</dbReference>
<dbReference type="PATRIC" id="fig|523844.20.peg.2776"/>
<dbReference type="HOGENOM" id="CLU_115699_0_1_2"/>
<keyword evidence="1" id="KW-0456">Lyase</keyword>
<reference evidence="1 2" key="1">
    <citation type="submission" date="2014-07" db="EMBL/GenBank/DDBJ databases">
        <title>Methanogenic archaea and the global carbon cycle.</title>
        <authorList>
            <person name="Henriksen J.R."/>
            <person name="Luke J."/>
            <person name="Reinhart S."/>
            <person name="Benedict M.N."/>
            <person name="Youngblut N.D."/>
            <person name="Metcalf M.E."/>
            <person name="Whitaker R.J."/>
            <person name="Metcalf W.W."/>
        </authorList>
    </citation>
    <scope>NUCLEOTIDE SEQUENCE [LARGE SCALE GENOMIC DNA]</scope>
    <source>
        <strain evidence="2">ATCC 43570 / DSM 1825 / OCM 12 / VKM B-1830 / TM-1</strain>
    </source>
</reference>
<keyword evidence="1" id="KW-0255">Endonuclease</keyword>
<keyword evidence="1" id="KW-0540">Nuclease</keyword>
<dbReference type="OrthoDB" id="17296at2157"/>
<dbReference type="KEGG" id="mthr:MSTHT_2265"/>
<dbReference type="Pfam" id="PF01986">
    <property type="entry name" value="DUF123"/>
    <property type="match status" value="1"/>
</dbReference>
<keyword evidence="1" id="KW-0378">Hydrolase</keyword>
<dbReference type="EC" id="4.2.99.18" evidence="1"/>
<evidence type="ECO:0000313" key="2">
    <source>
        <dbReference type="Proteomes" id="UP000066529"/>
    </source>
</evidence>
<dbReference type="STRING" id="523844.MSTHT_2265"/>
<dbReference type="PANTHER" id="PTHR37460:SF1">
    <property type="entry name" value="ENDONUCLEASE III"/>
    <property type="match status" value="1"/>
</dbReference>
<proteinExistence type="predicted"/>
<dbReference type="GO" id="GO:0140078">
    <property type="term" value="F:class I DNA-(apurinic or apyrimidinic site) endonuclease activity"/>
    <property type="evidence" value="ECO:0007669"/>
    <property type="project" value="UniProtKB-EC"/>
</dbReference>
<gene>
    <name evidence="1" type="ORF">MSTHT_2265</name>
</gene>
<sequence>MSFSEENVYSKKIDYSERTAHLEENNYSEKDIFSGKGVYCLIFENQACKFEVGKKGEFFFRSGFHIYVGSALGSGGLKRLKRHINLSRNKDRNPKWHVDYLHLSPAFRLVSAVYAFTSARLECALASRIGGDFVSGFGCTDCKCSSHLFYRKENPLLDIIEAFEALGLSALVLEV</sequence>
<dbReference type="GeneID" id="41602331"/>
<name>A0A0E3NEE8_METTT</name>
<dbReference type="CDD" id="cd10441">
    <property type="entry name" value="GIY-YIG_COG1833"/>
    <property type="match status" value="1"/>
</dbReference>
<dbReference type="PANTHER" id="PTHR37460">
    <property type="entry name" value="ENDONUCLEASE III"/>
    <property type="match status" value="1"/>
</dbReference>
<protein>
    <submittedName>
        <fullName evidence="1">Endonuclease III</fullName>
        <ecNumber evidence="1">4.2.99.18</ecNumber>
    </submittedName>
</protein>